<dbReference type="RefSeq" id="WP_218871525.1">
    <property type="nucleotide sequence ID" value="NZ_JACCBU010000001.1"/>
</dbReference>
<evidence type="ECO:0000313" key="4">
    <source>
        <dbReference type="EMBL" id="NYE73106.1"/>
    </source>
</evidence>
<keyword evidence="1" id="KW-0560">Oxidoreductase</keyword>
<dbReference type="Pfam" id="PF01494">
    <property type="entry name" value="FAD_binding_3"/>
    <property type="match status" value="1"/>
</dbReference>
<gene>
    <name evidence="4" type="ORF">BKA15_004435</name>
</gene>
<name>A0A7Y9IA22_9ACTN</name>
<evidence type="ECO:0000256" key="2">
    <source>
        <dbReference type="ARBA" id="ARBA00023033"/>
    </source>
</evidence>
<accession>A0A7Y9IA22</accession>
<proteinExistence type="predicted"/>
<keyword evidence="2" id="KW-0503">Monooxygenase</keyword>
<dbReference type="InterPro" id="IPR002938">
    <property type="entry name" value="FAD-bd"/>
</dbReference>
<dbReference type="GO" id="GO:0004497">
    <property type="term" value="F:monooxygenase activity"/>
    <property type="evidence" value="ECO:0007669"/>
    <property type="project" value="UniProtKB-KW"/>
</dbReference>
<dbReference type="Gene3D" id="3.50.50.60">
    <property type="entry name" value="FAD/NAD(P)-binding domain"/>
    <property type="match status" value="1"/>
</dbReference>
<dbReference type="GO" id="GO:0071949">
    <property type="term" value="F:FAD binding"/>
    <property type="evidence" value="ECO:0007669"/>
    <property type="project" value="InterPro"/>
</dbReference>
<protein>
    <submittedName>
        <fullName evidence="4">2-polyprenyl-6-methoxyphenol hydroxylase-like FAD-dependent oxidoreductase</fullName>
    </submittedName>
</protein>
<dbReference type="EMBL" id="JACCBU010000001">
    <property type="protein sequence ID" value="NYE73106.1"/>
    <property type="molecule type" value="Genomic_DNA"/>
</dbReference>
<dbReference type="InterPro" id="IPR036188">
    <property type="entry name" value="FAD/NAD-bd_sf"/>
</dbReference>
<evidence type="ECO:0000313" key="5">
    <source>
        <dbReference type="Proteomes" id="UP000569914"/>
    </source>
</evidence>
<reference evidence="4 5" key="1">
    <citation type="submission" date="2020-07" db="EMBL/GenBank/DDBJ databases">
        <title>Sequencing the genomes of 1000 actinobacteria strains.</title>
        <authorList>
            <person name="Klenk H.-P."/>
        </authorList>
    </citation>
    <scope>NUCLEOTIDE SEQUENCE [LARGE SCALE GENOMIC DNA]</scope>
    <source>
        <strain evidence="4 5">DSM 22083</strain>
    </source>
</reference>
<feature type="domain" description="FAD-binding" evidence="3">
    <location>
        <begin position="7"/>
        <end position="349"/>
    </location>
</feature>
<dbReference type="Proteomes" id="UP000569914">
    <property type="component" value="Unassembled WGS sequence"/>
</dbReference>
<evidence type="ECO:0000256" key="1">
    <source>
        <dbReference type="ARBA" id="ARBA00023002"/>
    </source>
</evidence>
<evidence type="ECO:0000259" key="3">
    <source>
        <dbReference type="Pfam" id="PF01494"/>
    </source>
</evidence>
<dbReference type="PANTHER" id="PTHR13789">
    <property type="entry name" value="MONOOXYGENASE"/>
    <property type="match status" value="1"/>
</dbReference>
<comment type="caution">
    <text evidence="4">The sequence shown here is derived from an EMBL/GenBank/DDBJ whole genome shotgun (WGS) entry which is preliminary data.</text>
</comment>
<dbReference type="PANTHER" id="PTHR13789:SF309">
    <property type="entry name" value="PUTATIVE (AFU_ORTHOLOGUE AFUA_6G14510)-RELATED"/>
    <property type="match status" value="1"/>
</dbReference>
<dbReference type="SUPFAM" id="SSF51905">
    <property type="entry name" value="FAD/NAD(P)-binding domain"/>
    <property type="match status" value="1"/>
</dbReference>
<organism evidence="4 5">
    <name type="scientific">Microlunatus parietis</name>
    <dbReference type="NCBI Taxonomy" id="682979"/>
    <lineage>
        <taxon>Bacteria</taxon>
        <taxon>Bacillati</taxon>
        <taxon>Actinomycetota</taxon>
        <taxon>Actinomycetes</taxon>
        <taxon>Propionibacteriales</taxon>
        <taxon>Propionibacteriaceae</taxon>
        <taxon>Microlunatus</taxon>
    </lineage>
</organism>
<dbReference type="AlphaFoldDB" id="A0A7Y9IA22"/>
<dbReference type="InterPro" id="IPR050493">
    <property type="entry name" value="FAD-dep_Monooxygenase_BioMet"/>
</dbReference>
<sequence>MNPPATAVIIGGGIGGLATARALHRQGIETTVYERRAEATDAGAGNGLVVWHNATIALRGLDLEPDLADIGLPLQRYVFRSAADRDLATWSLADGARRTGAAAYTVARPDLHRLLAKAAPDRIEYGAQCVGFEEDRDGVLVRFADGREVRTDLLIGADGIRSVVRRQLIPAEPPPRHAGVRAWQGVVADPGGVPDGAFLNTFGHGLWFVFYKLAGGLVYWDGVVSDEVARDDHRLRDGRLGEQGKAFLTRLFGDWPGPIPDLIAATPADELQPVDIADRDPVPRWSTDRVTLVGDAAHPMTFNLGQGANQAIEGAGVLAGSLAAEPDLSTALRHYDTARTVRTARLVRQSRANGVFSRWRHPVVCAARDAFMRVAFPRLVYRKTYQLTMDLHPLTTTEGRP</sequence>
<dbReference type="PRINTS" id="PR00420">
    <property type="entry name" value="RNGMNOXGNASE"/>
</dbReference>
<keyword evidence="5" id="KW-1185">Reference proteome</keyword>